<dbReference type="AlphaFoldDB" id="A0A0S6UCE4"/>
<evidence type="ECO:0000256" key="2">
    <source>
        <dbReference type="ARBA" id="ARBA00005025"/>
    </source>
</evidence>
<dbReference type="Pfam" id="PF02775">
    <property type="entry name" value="TPP_enzyme_C"/>
    <property type="match status" value="1"/>
</dbReference>
<dbReference type="Pfam" id="PF02776">
    <property type="entry name" value="TPP_enzyme_N"/>
    <property type="match status" value="1"/>
</dbReference>
<dbReference type="PANTHER" id="PTHR18968">
    <property type="entry name" value="THIAMINE PYROPHOSPHATE ENZYMES"/>
    <property type="match status" value="1"/>
</dbReference>
<evidence type="ECO:0000256" key="1">
    <source>
        <dbReference type="ARBA" id="ARBA00004974"/>
    </source>
</evidence>
<organism evidence="18">
    <name type="scientific">Moorella thermoacetica Y72</name>
    <dbReference type="NCBI Taxonomy" id="1325331"/>
    <lineage>
        <taxon>Bacteria</taxon>
        <taxon>Bacillati</taxon>
        <taxon>Bacillota</taxon>
        <taxon>Clostridia</taxon>
        <taxon>Neomoorellales</taxon>
        <taxon>Neomoorellaceae</taxon>
        <taxon>Neomoorella</taxon>
    </lineage>
</organism>
<evidence type="ECO:0000256" key="4">
    <source>
        <dbReference type="ARBA" id="ARBA00013145"/>
    </source>
</evidence>
<dbReference type="Pfam" id="PF00205">
    <property type="entry name" value="TPP_enzyme_M"/>
    <property type="match status" value="1"/>
</dbReference>
<feature type="domain" description="Thiamine pyrophosphate enzyme TPP-binding" evidence="16">
    <location>
        <begin position="387"/>
        <end position="535"/>
    </location>
</feature>
<evidence type="ECO:0000256" key="11">
    <source>
        <dbReference type="ARBA" id="ARBA00023052"/>
    </source>
</evidence>
<evidence type="ECO:0000259" key="17">
    <source>
        <dbReference type="Pfam" id="PF02776"/>
    </source>
</evidence>
<evidence type="ECO:0000256" key="10">
    <source>
        <dbReference type="ARBA" id="ARBA00022842"/>
    </source>
</evidence>
<keyword evidence="12 14" id="KW-0100">Branched-chain amino acid biosynthesis</keyword>
<comment type="pathway">
    <text evidence="1 14">Amino-acid biosynthesis; L-isoleucine biosynthesis; L-isoleucine from 2-oxobutanoate: step 1/4.</text>
</comment>
<feature type="domain" description="Thiamine pyrophosphate enzyme N-terminal TPP-binding" evidence="17">
    <location>
        <begin position="9"/>
        <end position="122"/>
    </location>
</feature>
<dbReference type="UniPathway" id="UPA00047">
    <property type="reaction ID" value="UER00055"/>
</dbReference>
<dbReference type="InterPro" id="IPR029035">
    <property type="entry name" value="DHS-like_NAD/FAD-binding_dom"/>
</dbReference>
<dbReference type="GO" id="GO:0003984">
    <property type="term" value="F:acetolactate synthase activity"/>
    <property type="evidence" value="ECO:0007669"/>
    <property type="project" value="UniProtKB-EC"/>
</dbReference>
<dbReference type="GO" id="GO:0050660">
    <property type="term" value="F:flavin adenine dinucleotide binding"/>
    <property type="evidence" value="ECO:0007669"/>
    <property type="project" value="InterPro"/>
</dbReference>
<name>A0A0S6UCE4_NEOTH</name>
<keyword evidence="6" id="KW-0285">Flavoprotein</keyword>
<dbReference type="InterPro" id="IPR039368">
    <property type="entry name" value="AHAS_TPP"/>
</dbReference>
<dbReference type="PANTHER" id="PTHR18968:SF13">
    <property type="entry name" value="ACETOLACTATE SYNTHASE CATALYTIC SUBUNIT, MITOCHONDRIAL"/>
    <property type="match status" value="1"/>
</dbReference>
<dbReference type="CDD" id="cd07035">
    <property type="entry name" value="TPP_PYR_POX_like"/>
    <property type="match status" value="1"/>
</dbReference>
<comment type="similarity">
    <text evidence="3 14">Belongs to the TPP enzyme family.</text>
</comment>
<keyword evidence="10 14" id="KW-0460">Magnesium</keyword>
<comment type="cofactor">
    <cofactor evidence="14">
        <name>Mg(2+)</name>
        <dbReference type="ChEBI" id="CHEBI:18420"/>
    </cofactor>
    <text evidence="14">Binds 1 Mg(2+) ion per subunit.</text>
</comment>
<evidence type="ECO:0000259" key="15">
    <source>
        <dbReference type="Pfam" id="PF00205"/>
    </source>
</evidence>
<dbReference type="NCBIfam" id="TIGR00118">
    <property type="entry name" value="acolac_lg"/>
    <property type="match status" value="1"/>
</dbReference>
<evidence type="ECO:0000256" key="9">
    <source>
        <dbReference type="ARBA" id="ARBA00022827"/>
    </source>
</evidence>
<dbReference type="GO" id="GO:0009099">
    <property type="term" value="P:L-valine biosynthetic process"/>
    <property type="evidence" value="ECO:0007669"/>
    <property type="project" value="UniProtKB-UniPathway"/>
</dbReference>
<dbReference type="InterPro" id="IPR011766">
    <property type="entry name" value="TPP_enzyme_TPP-bd"/>
</dbReference>
<dbReference type="EMBL" id="DF238840">
    <property type="protein sequence ID" value="GAF25475.1"/>
    <property type="molecule type" value="Genomic_DNA"/>
</dbReference>
<dbReference type="GO" id="GO:0005948">
    <property type="term" value="C:acetolactate synthase complex"/>
    <property type="evidence" value="ECO:0007669"/>
    <property type="project" value="TreeGrafter"/>
</dbReference>
<gene>
    <name evidence="18" type="ORF">MTY_0808</name>
</gene>
<comment type="pathway">
    <text evidence="2 14">Amino-acid biosynthesis; L-valine biosynthesis; L-valine from pyruvate: step 1/4.</text>
</comment>
<protein>
    <recommendedName>
        <fullName evidence="4 14">Acetolactate synthase</fullName>
        <ecNumber evidence="4 14">2.2.1.6</ecNumber>
    </recommendedName>
</protein>
<keyword evidence="8 14" id="KW-0479">Metal-binding</keyword>
<dbReference type="GO" id="GO:0030976">
    <property type="term" value="F:thiamine pyrophosphate binding"/>
    <property type="evidence" value="ECO:0007669"/>
    <property type="project" value="UniProtKB-UniRule"/>
</dbReference>
<evidence type="ECO:0000256" key="12">
    <source>
        <dbReference type="ARBA" id="ARBA00023304"/>
    </source>
</evidence>
<accession>A0A0S6UCE4</accession>
<keyword evidence="5 14" id="KW-0028">Amino-acid biosynthesis</keyword>
<dbReference type="FunFam" id="3.40.50.970:FF:000016">
    <property type="entry name" value="Acetolactate synthase"/>
    <property type="match status" value="1"/>
</dbReference>
<dbReference type="Proteomes" id="UP000063718">
    <property type="component" value="Unassembled WGS sequence"/>
</dbReference>
<evidence type="ECO:0000256" key="8">
    <source>
        <dbReference type="ARBA" id="ARBA00022723"/>
    </source>
</evidence>
<dbReference type="GO" id="GO:0000287">
    <property type="term" value="F:magnesium ion binding"/>
    <property type="evidence" value="ECO:0007669"/>
    <property type="project" value="UniProtKB-UniRule"/>
</dbReference>
<dbReference type="Gene3D" id="3.40.50.1220">
    <property type="entry name" value="TPP-binding domain"/>
    <property type="match status" value="1"/>
</dbReference>
<proteinExistence type="inferred from homology"/>
<dbReference type="PROSITE" id="PS00187">
    <property type="entry name" value="TPP_ENZYMES"/>
    <property type="match status" value="1"/>
</dbReference>
<dbReference type="CDD" id="cd02015">
    <property type="entry name" value="TPP_AHAS"/>
    <property type="match status" value="1"/>
</dbReference>
<dbReference type="FunFam" id="3.40.50.970:FF:000007">
    <property type="entry name" value="Acetolactate synthase"/>
    <property type="match status" value="1"/>
</dbReference>
<evidence type="ECO:0000313" key="18">
    <source>
        <dbReference type="EMBL" id="GAF25475.1"/>
    </source>
</evidence>
<dbReference type="SUPFAM" id="SSF52467">
    <property type="entry name" value="DHS-like NAD/FAD-binding domain"/>
    <property type="match status" value="1"/>
</dbReference>
<dbReference type="UniPathway" id="UPA00049">
    <property type="reaction ID" value="UER00059"/>
</dbReference>
<dbReference type="InterPro" id="IPR045229">
    <property type="entry name" value="TPP_enz"/>
</dbReference>
<dbReference type="GO" id="GO:0009097">
    <property type="term" value="P:isoleucine biosynthetic process"/>
    <property type="evidence" value="ECO:0007669"/>
    <property type="project" value="UniProtKB-UniPathway"/>
</dbReference>
<dbReference type="FunFam" id="3.40.50.1220:FF:000008">
    <property type="entry name" value="Acetolactate synthase"/>
    <property type="match status" value="1"/>
</dbReference>
<evidence type="ECO:0000256" key="5">
    <source>
        <dbReference type="ARBA" id="ARBA00022605"/>
    </source>
</evidence>
<comment type="catalytic activity">
    <reaction evidence="13 14">
        <text>2 pyruvate + H(+) = (2S)-2-acetolactate + CO2</text>
        <dbReference type="Rhea" id="RHEA:25249"/>
        <dbReference type="ChEBI" id="CHEBI:15361"/>
        <dbReference type="ChEBI" id="CHEBI:15378"/>
        <dbReference type="ChEBI" id="CHEBI:16526"/>
        <dbReference type="ChEBI" id="CHEBI:58476"/>
        <dbReference type="EC" id="2.2.1.6"/>
    </reaction>
</comment>
<dbReference type="InterPro" id="IPR000399">
    <property type="entry name" value="TPP-bd_CS"/>
</dbReference>
<dbReference type="InterPro" id="IPR012000">
    <property type="entry name" value="Thiamin_PyroP_enz_cen_dom"/>
</dbReference>
<comment type="cofactor">
    <cofactor evidence="14">
        <name>thiamine diphosphate</name>
        <dbReference type="ChEBI" id="CHEBI:58937"/>
    </cofactor>
    <text evidence="14">Binds 1 thiamine pyrophosphate per subunit.</text>
</comment>
<keyword evidence="9" id="KW-0274">FAD</keyword>
<dbReference type="RefSeq" id="WP_025773438.1">
    <property type="nucleotide sequence ID" value="NZ_DF238840.1"/>
</dbReference>
<evidence type="ECO:0000256" key="14">
    <source>
        <dbReference type="RuleBase" id="RU003591"/>
    </source>
</evidence>
<sequence length="560" mass="60981">MAQETSGRTGARAVVEALLDEGVELVFGYPGGAVLPLYHELARTPIRHILVRQEQNAVHAASGYARTSGRTGVCFATSGPGATNLVTGIATAFMDSVPVVIFTGQVPTRMVGSDAFQETDITGITMPITKHNYLVKDVEELPRIVKEAFYIAGTGRPGPVLVDIPKDVALAPCRAPLPERVELRGYKPTYHGHPGQLRSLARILGEAERPLIFAGGGVQVSRAEDYLRQLVEKLQIPVVTSLTGLGSFPEDNPLSLGMVGLHGKPCANHALMECDLLVGLGVRFDDRVTGALDKFAPRARIAHLDIDPAEIGKNVRVDLPLVGDISCILKELLPLVEPAGHGPWLQRIKELRNLYPLTYGRGGEVRPQWVIERLGEMTRGQAIITTDVGQHQMWAALFYGFTEPRTFISSCGLGTMGYGLPAAVGAALARPDKQVWLITGDGSFQMSMAELGTAREQGVPLKILLFNNQSLAMVRQLQHFYYERQYTAIEFTGNPDFVRLAECYGAEGLRISKQEEVVPVLARAMGNDRLTLIECLISPEEMVYPMVPEGAALDEMILPE</sequence>
<evidence type="ECO:0000256" key="6">
    <source>
        <dbReference type="ARBA" id="ARBA00022630"/>
    </source>
</evidence>
<dbReference type="SUPFAM" id="SSF52518">
    <property type="entry name" value="Thiamin diphosphate-binding fold (THDP-binding)"/>
    <property type="match status" value="2"/>
</dbReference>
<keyword evidence="7 14" id="KW-0808">Transferase</keyword>
<keyword evidence="11 14" id="KW-0786">Thiamine pyrophosphate</keyword>
<dbReference type="EC" id="2.2.1.6" evidence="4 14"/>
<evidence type="ECO:0000256" key="7">
    <source>
        <dbReference type="ARBA" id="ARBA00022679"/>
    </source>
</evidence>
<evidence type="ECO:0000256" key="13">
    <source>
        <dbReference type="ARBA" id="ARBA00048670"/>
    </source>
</evidence>
<evidence type="ECO:0000259" key="16">
    <source>
        <dbReference type="Pfam" id="PF02775"/>
    </source>
</evidence>
<dbReference type="InterPro" id="IPR012001">
    <property type="entry name" value="Thiamin_PyroP_enz_TPP-bd_dom"/>
</dbReference>
<feature type="domain" description="Thiamine pyrophosphate enzyme central" evidence="15">
    <location>
        <begin position="198"/>
        <end position="332"/>
    </location>
</feature>
<dbReference type="Gene3D" id="3.40.50.970">
    <property type="match status" value="2"/>
</dbReference>
<dbReference type="InterPro" id="IPR029061">
    <property type="entry name" value="THDP-binding"/>
</dbReference>
<evidence type="ECO:0000256" key="3">
    <source>
        <dbReference type="ARBA" id="ARBA00007812"/>
    </source>
</evidence>
<dbReference type="InterPro" id="IPR012846">
    <property type="entry name" value="Acetolactate_synth_lsu"/>
</dbReference>
<reference evidence="18" key="1">
    <citation type="journal article" date="2014" name="Gene">
        <title>Genome-guided analysis of transformation efficiency and carbon dioxide assimilation by Moorella thermoacetica Y72.</title>
        <authorList>
            <person name="Tsukahara K."/>
            <person name="Kita A."/>
            <person name="Nakashimada Y."/>
            <person name="Hoshino T."/>
            <person name="Murakami K."/>
        </authorList>
    </citation>
    <scope>NUCLEOTIDE SEQUENCE [LARGE SCALE GENOMIC DNA]</scope>
    <source>
        <strain evidence="18">Y72</strain>
    </source>
</reference>